<dbReference type="InterPro" id="IPR027417">
    <property type="entry name" value="P-loop_NTPase"/>
</dbReference>
<protein>
    <submittedName>
        <fullName evidence="6">Dnajc27 protein</fullName>
    </submittedName>
</protein>
<feature type="compositionally biased region" description="Low complexity" evidence="3">
    <location>
        <begin position="101"/>
        <end position="112"/>
    </location>
</feature>
<evidence type="ECO:0000313" key="6">
    <source>
        <dbReference type="EMBL" id="CAE7358068.1"/>
    </source>
</evidence>
<dbReference type="InterPro" id="IPR036361">
    <property type="entry name" value="SAP_dom_sf"/>
</dbReference>
<organism evidence="6 7">
    <name type="scientific">Symbiodinium natans</name>
    <dbReference type="NCBI Taxonomy" id="878477"/>
    <lineage>
        <taxon>Eukaryota</taxon>
        <taxon>Sar</taxon>
        <taxon>Alveolata</taxon>
        <taxon>Dinophyceae</taxon>
        <taxon>Suessiales</taxon>
        <taxon>Symbiodiniaceae</taxon>
        <taxon>Symbiodinium</taxon>
    </lineage>
</organism>
<dbReference type="Pfam" id="PF00071">
    <property type="entry name" value="Ras"/>
    <property type="match status" value="1"/>
</dbReference>
<dbReference type="GO" id="GO:0005509">
    <property type="term" value="F:calcium ion binding"/>
    <property type="evidence" value="ECO:0007669"/>
    <property type="project" value="InterPro"/>
</dbReference>
<dbReference type="InterPro" id="IPR005225">
    <property type="entry name" value="Small_GTP-bd"/>
</dbReference>
<dbReference type="PROSITE" id="PS51421">
    <property type="entry name" value="RAS"/>
    <property type="match status" value="1"/>
</dbReference>
<dbReference type="PROSITE" id="PS50222">
    <property type="entry name" value="EF_HAND_2"/>
    <property type="match status" value="1"/>
</dbReference>
<dbReference type="AlphaFoldDB" id="A0A812Q555"/>
<evidence type="ECO:0000259" key="5">
    <source>
        <dbReference type="PROSITE" id="PS50222"/>
    </source>
</evidence>
<dbReference type="PROSITE" id="PS51420">
    <property type="entry name" value="RHO"/>
    <property type="match status" value="1"/>
</dbReference>
<dbReference type="InterPro" id="IPR001806">
    <property type="entry name" value="Small_GTPase"/>
</dbReference>
<dbReference type="Gene3D" id="3.40.50.300">
    <property type="entry name" value="P-loop containing nucleotide triphosphate hydrolases"/>
    <property type="match status" value="1"/>
</dbReference>
<dbReference type="OrthoDB" id="9989112at2759"/>
<dbReference type="PANTHER" id="PTHR47977">
    <property type="entry name" value="RAS-RELATED PROTEIN RAB"/>
    <property type="match status" value="1"/>
</dbReference>
<evidence type="ECO:0000256" key="3">
    <source>
        <dbReference type="SAM" id="MobiDB-lite"/>
    </source>
</evidence>
<dbReference type="SMART" id="SM00271">
    <property type="entry name" value="DnaJ"/>
    <property type="match status" value="1"/>
</dbReference>
<feature type="domain" description="EF-hand" evidence="5">
    <location>
        <begin position="134"/>
        <end position="169"/>
    </location>
</feature>
<dbReference type="PROSITE" id="PS51419">
    <property type="entry name" value="RAB"/>
    <property type="match status" value="1"/>
</dbReference>
<reference evidence="6" key="1">
    <citation type="submission" date="2021-02" db="EMBL/GenBank/DDBJ databases">
        <authorList>
            <person name="Dougan E. K."/>
            <person name="Rhodes N."/>
            <person name="Thang M."/>
            <person name="Chan C."/>
        </authorList>
    </citation>
    <scope>NUCLEOTIDE SEQUENCE</scope>
</reference>
<dbReference type="PRINTS" id="PR00625">
    <property type="entry name" value="JDOMAIN"/>
</dbReference>
<accession>A0A812Q555</accession>
<evidence type="ECO:0000256" key="2">
    <source>
        <dbReference type="ARBA" id="ARBA00023134"/>
    </source>
</evidence>
<keyword evidence="1" id="KW-0547">Nucleotide-binding</keyword>
<dbReference type="Pfam" id="PF00226">
    <property type="entry name" value="DnaJ"/>
    <property type="match status" value="1"/>
</dbReference>
<dbReference type="SUPFAM" id="SSF46565">
    <property type="entry name" value="Chaperone J-domain"/>
    <property type="match status" value="1"/>
</dbReference>
<evidence type="ECO:0000256" key="1">
    <source>
        <dbReference type="ARBA" id="ARBA00022741"/>
    </source>
</evidence>
<dbReference type="SUPFAM" id="SSF68906">
    <property type="entry name" value="SAP domain"/>
    <property type="match status" value="1"/>
</dbReference>
<sequence length="397" mass="42660">MAQNYYDILGITRDATAEEVKKAYKKAALTHHPDKGGDPEKFKECGAAVETLTDDRKRAAYDSTLIRLRSKDGLGSGGFRFNRDASMERPPERPAPPPPRAAAAGASARAPSAAPPKPRAPSGAVEIPSDPGSLSIKELKELLTALGIDHDGCLEKADLLALLRDRKERRAGDTPRETSASAASGKASAPPASSTSSTTHSSSGAKALRVKIMSIGSATVGKSTLIKRYCENRFVQKYIPTIGIDYGVKPVKVLGHELKVNFFDTSGGDEFREIRTEFYAMGQSNAVLLVFDVTNRKSFTDLSAWLEEASRHQCSLSRAEKAPQSPPAVALCANKVDLGRRVVTRAEGEDFASTHGMRYFETSAATGDAVTDAMHFLFEQAVSHHLELGRKIAMAAG</sequence>
<comment type="caution">
    <text evidence="6">The sequence shown here is derived from an EMBL/GenBank/DDBJ whole genome shotgun (WGS) entry which is preliminary data.</text>
</comment>
<dbReference type="CDD" id="cd06257">
    <property type="entry name" value="DnaJ"/>
    <property type="match status" value="1"/>
</dbReference>
<name>A0A812Q555_9DINO</name>
<evidence type="ECO:0000313" key="7">
    <source>
        <dbReference type="Proteomes" id="UP000604046"/>
    </source>
</evidence>
<dbReference type="SMART" id="SM00173">
    <property type="entry name" value="RAS"/>
    <property type="match status" value="1"/>
</dbReference>
<dbReference type="GO" id="GO:0005525">
    <property type="term" value="F:GTP binding"/>
    <property type="evidence" value="ECO:0007669"/>
    <property type="project" value="UniProtKB-KW"/>
</dbReference>
<dbReference type="Gene3D" id="1.10.287.110">
    <property type="entry name" value="DnaJ domain"/>
    <property type="match status" value="1"/>
</dbReference>
<dbReference type="SUPFAM" id="SSF52540">
    <property type="entry name" value="P-loop containing nucleoside triphosphate hydrolases"/>
    <property type="match status" value="1"/>
</dbReference>
<dbReference type="FunFam" id="3.40.50.300:FF:001447">
    <property type="entry name" value="Ras-related protein Rab-1B"/>
    <property type="match status" value="1"/>
</dbReference>
<dbReference type="InterPro" id="IPR050227">
    <property type="entry name" value="Rab"/>
</dbReference>
<dbReference type="SMART" id="SM00174">
    <property type="entry name" value="RHO"/>
    <property type="match status" value="1"/>
</dbReference>
<feature type="region of interest" description="Disordered" evidence="3">
    <location>
        <begin position="169"/>
        <end position="203"/>
    </location>
</feature>
<dbReference type="InterPro" id="IPR036869">
    <property type="entry name" value="J_dom_sf"/>
</dbReference>
<feature type="domain" description="J" evidence="4">
    <location>
        <begin position="4"/>
        <end position="65"/>
    </location>
</feature>
<feature type="region of interest" description="Disordered" evidence="3">
    <location>
        <begin position="77"/>
        <end position="131"/>
    </location>
</feature>
<feature type="compositionally biased region" description="Basic and acidic residues" evidence="3">
    <location>
        <begin position="81"/>
        <end position="92"/>
    </location>
</feature>
<evidence type="ECO:0000259" key="4">
    <source>
        <dbReference type="PROSITE" id="PS50076"/>
    </source>
</evidence>
<keyword evidence="2" id="KW-0342">GTP-binding</keyword>
<proteinExistence type="predicted"/>
<dbReference type="EMBL" id="CAJNDS010002167">
    <property type="protein sequence ID" value="CAE7358068.1"/>
    <property type="molecule type" value="Genomic_DNA"/>
</dbReference>
<feature type="compositionally biased region" description="Low complexity" evidence="3">
    <location>
        <begin position="178"/>
        <end position="203"/>
    </location>
</feature>
<dbReference type="PRINTS" id="PR00449">
    <property type="entry name" value="RASTRNSFRMNG"/>
</dbReference>
<dbReference type="GO" id="GO:0003924">
    <property type="term" value="F:GTPase activity"/>
    <property type="evidence" value="ECO:0007669"/>
    <property type="project" value="InterPro"/>
</dbReference>
<dbReference type="NCBIfam" id="TIGR00231">
    <property type="entry name" value="small_GTP"/>
    <property type="match status" value="1"/>
</dbReference>
<dbReference type="Proteomes" id="UP000604046">
    <property type="component" value="Unassembled WGS sequence"/>
</dbReference>
<dbReference type="PROSITE" id="PS50076">
    <property type="entry name" value="DNAJ_2"/>
    <property type="match status" value="1"/>
</dbReference>
<dbReference type="InterPro" id="IPR001623">
    <property type="entry name" value="DnaJ_domain"/>
</dbReference>
<dbReference type="SMART" id="SM00175">
    <property type="entry name" value="RAB"/>
    <property type="match status" value="1"/>
</dbReference>
<keyword evidence="7" id="KW-1185">Reference proteome</keyword>
<dbReference type="InterPro" id="IPR002048">
    <property type="entry name" value="EF_hand_dom"/>
</dbReference>
<gene>
    <name evidence="6" type="primary">dnajc27</name>
    <name evidence="6" type="ORF">SNAT2548_LOCUS19133</name>
</gene>